<comment type="caution">
    <text evidence="1">The sequence shown here is derived from an EMBL/GenBank/DDBJ whole genome shotgun (WGS) entry which is preliminary data.</text>
</comment>
<accession>A0ABQ9GZ83</accession>
<name>A0ABQ9GZ83_9NEOP</name>
<evidence type="ECO:0000313" key="2">
    <source>
        <dbReference type="Proteomes" id="UP001159363"/>
    </source>
</evidence>
<evidence type="ECO:0000313" key="1">
    <source>
        <dbReference type="EMBL" id="KAJ8877325.1"/>
    </source>
</evidence>
<reference evidence="1 2" key="1">
    <citation type="submission" date="2023-02" db="EMBL/GenBank/DDBJ databases">
        <title>LHISI_Scaffold_Assembly.</title>
        <authorList>
            <person name="Stuart O.P."/>
            <person name="Cleave R."/>
            <person name="Magrath M.J.L."/>
            <person name="Mikheyev A.S."/>
        </authorList>
    </citation>
    <scope>NUCLEOTIDE SEQUENCE [LARGE SCALE GENOMIC DNA]</scope>
    <source>
        <strain evidence="1">Daus_M_001</strain>
        <tissue evidence="1">Leg muscle</tissue>
    </source>
</reference>
<sequence>MLTWNLIKKVKHQKKLYKMKQCMYCVLCTELSKVYKYLLTIPLTQLVALDNAMVIDKLCEQSEEIRCLLVL</sequence>
<protein>
    <submittedName>
        <fullName evidence="1">Uncharacterized protein</fullName>
    </submittedName>
</protein>
<dbReference type="Proteomes" id="UP001159363">
    <property type="component" value="Chromosome 7"/>
</dbReference>
<organism evidence="1 2">
    <name type="scientific">Dryococelus australis</name>
    <dbReference type="NCBI Taxonomy" id="614101"/>
    <lineage>
        <taxon>Eukaryota</taxon>
        <taxon>Metazoa</taxon>
        <taxon>Ecdysozoa</taxon>
        <taxon>Arthropoda</taxon>
        <taxon>Hexapoda</taxon>
        <taxon>Insecta</taxon>
        <taxon>Pterygota</taxon>
        <taxon>Neoptera</taxon>
        <taxon>Polyneoptera</taxon>
        <taxon>Phasmatodea</taxon>
        <taxon>Verophasmatodea</taxon>
        <taxon>Anareolatae</taxon>
        <taxon>Phasmatidae</taxon>
        <taxon>Eurycanthinae</taxon>
        <taxon>Dryococelus</taxon>
    </lineage>
</organism>
<keyword evidence="2" id="KW-1185">Reference proteome</keyword>
<proteinExistence type="predicted"/>
<gene>
    <name evidence="1" type="ORF">PR048_021779</name>
</gene>
<dbReference type="EMBL" id="JARBHB010000008">
    <property type="protein sequence ID" value="KAJ8877325.1"/>
    <property type="molecule type" value="Genomic_DNA"/>
</dbReference>